<comment type="caution">
    <text evidence="3">The sequence shown here is derived from an EMBL/GenBank/DDBJ whole genome shotgun (WGS) entry which is preliminary data.</text>
</comment>
<sequence>MDYEKWRITFQSSEQAAKAAYEESQRWERLFASVLLALVGVGEAVGVRGEDQLNGNLEILIAIEKLKERRDKWKARALEAEQERDAMAAHIERVKAAVKQLENDCFVEDVEFPEMFDFLRDEDETPASSLAHHIPAARKKVSGPSSTAFDDQYQAQPEADQ</sequence>
<name>A0ABX2B9A6_9GAMM</name>
<reference evidence="3 4" key="1">
    <citation type="submission" date="2018-04" db="EMBL/GenBank/DDBJ databases">
        <authorList>
            <person name="Li G."/>
            <person name="Du W."/>
            <person name="Bai Y."/>
        </authorList>
    </citation>
    <scope>NUCLEOTIDE SEQUENCE [LARGE SCALE GENOMIC DNA]</scope>
    <source>
        <strain evidence="3 4">YYYZ-3</strain>
    </source>
</reference>
<protein>
    <submittedName>
        <fullName evidence="3">Uncharacterized protein</fullName>
    </submittedName>
</protein>
<dbReference type="Proteomes" id="UP001318401">
    <property type="component" value="Unassembled WGS sequence"/>
</dbReference>
<evidence type="ECO:0000256" key="1">
    <source>
        <dbReference type="SAM" id="Coils"/>
    </source>
</evidence>
<evidence type="ECO:0000256" key="2">
    <source>
        <dbReference type="SAM" id="MobiDB-lite"/>
    </source>
</evidence>
<gene>
    <name evidence="3" type="ORF">DDR56_08515</name>
</gene>
<feature type="coiled-coil region" evidence="1">
    <location>
        <begin position="63"/>
        <end position="104"/>
    </location>
</feature>
<keyword evidence="4" id="KW-1185">Reference proteome</keyword>
<dbReference type="RefSeq" id="WP_125748395.1">
    <property type="nucleotide sequence ID" value="NZ_CP034367.1"/>
</dbReference>
<feature type="region of interest" description="Disordered" evidence="2">
    <location>
        <begin position="127"/>
        <end position="161"/>
    </location>
</feature>
<evidence type="ECO:0000313" key="4">
    <source>
        <dbReference type="Proteomes" id="UP001318401"/>
    </source>
</evidence>
<accession>A0ABX2B9A6</accession>
<evidence type="ECO:0000313" key="3">
    <source>
        <dbReference type="EMBL" id="NPT30607.1"/>
    </source>
</evidence>
<organism evidence="3 4">
    <name type="scientific">Vreelandella venusta</name>
    <dbReference type="NCBI Taxonomy" id="44935"/>
    <lineage>
        <taxon>Bacteria</taxon>
        <taxon>Pseudomonadati</taxon>
        <taxon>Pseudomonadota</taxon>
        <taxon>Gammaproteobacteria</taxon>
        <taxon>Oceanospirillales</taxon>
        <taxon>Halomonadaceae</taxon>
        <taxon>Vreelandella</taxon>
    </lineage>
</organism>
<dbReference type="EMBL" id="QDKN01000003">
    <property type="protein sequence ID" value="NPT30607.1"/>
    <property type="molecule type" value="Genomic_DNA"/>
</dbReference>
<feature type="compositionally biased region" description="Polar residues" evidence="2">
    <location>
        <begin position="143"/>
        <end position="155"/>
    </location>
</feature>
<keyword evidence="1" id="KW-0175">Coiled coil</keyword>
<proteinExistence type="predicted"/>